<accession>A0A0S4S214</accession>
<reference evidence="7 8" key="1">
    <citation type="submission" date="2015-11" db="EMBL/GenBank/DDBJ databases">
        <authorList>
            <consortium name="Pathogen Informatics"/>
        </authorList>
    </citation>
    <scope>NUCLEOTIDE SEQUENCE [LARGE SCALE GENOMIC DNA]</scope>
    <source>
        <strain evidence="6 7">006A-0059</strain>
        <strain evidence="5 8">006A-0191</strain>
    </source>
</reference>
<dbReference type="EC" id="3.6.3.31" evidence="6"/>
<dbReference type="SUPFAM" id="SSF52540">
    <property type="entry name" value="P-loop containing nucleoside triphosphate hydrolases"/>
    <property type="match status" value="1"/>
</dbReference>
<dbReference type="InterPro" id="IPR027417">
    <property type="entry name" value="P-loop_NTPase"/>
</dbReference>
<keyword evidence="6" id="KW-0378">Hydrolase</keyword>
<keyword evidence="3 6" id="KW-0067">ATP-binding</keyword>
<dbReference type="PANTHER" id="PTHR42781">
    <property type="entry name" value="SPERMIDINE/PUTRESCINE IMPORT ATP-BINDING PROTEIN POTA"/>
    <property type="match status" value="1"/>
</dbReference>
<dbReference type="Pfam" id="PF00005">
    <property type="entry name" value="ABC_tran"/>
    <property type="match status" value="1"/>
</dbReference>
<dbReference type="AlphaFoldDB" id="A0A0S4S214"/>
<feature type="domain" description="ABC transporter" evidence="4">
    <location>
        <begin position="1"/>
        <end position="226"/>
    </location>
</feature>
<evidence type="ECO:0000256" key="2">
    <source>
        <dbReference type="ARBA" id="ARBA00022741"/>
    </source>
</evidence>
<dbReference type="EMBL" id="FAVB01000002">
    <property type="protein sequence ID" value="CUU76143.1"/>
    <property type="molecule type" value="Genomic_DNA"/>
</dbReference>
<protein>
    <submittedName>
        <fullName evidence="6">Molybdenum transport ATP-binding protein</fullName>
        <ecNumber evidence="6">3.6.3.31</ecNumber>
    </submittedName>
</protein>
<keyword evidence="7" id="KW-1185">Reference proteome</keyword>
<dbReference type="Gene3D" id="3.40.50.300">
    <property type="entry name" value="P-loop containing nucleotide triphosphate hydrolases"/>
    <property type="match status" value="1"/>
</dbReference>
<dbReference type="GO" id="GO:0016887">
    <property type="term" value="F:ATP hydrolysis activity"/>
    <property type="evidence" value="ECO:0007669"/>
    <property type="project" value="InterPro"/>
</dbReference>
<evidence type="ECO:0000313" key="6">
    <source>
        <dbReference type="EMBL" id="CUU76143.1"/>
    </source>
</evidence>
<dbReference type="InterPro" id="IPR017871">
    <property type="entry name" value="ABC_transporter-like_CS"/>
</dbReference>
<dbReference type="InterPro" id="IPR003593">
    <property type="entry name" value="AAA+_ATPase"/>
</dbReference>
<dbReference type="PANTHER" id="PTHR42781:SF4">
    <property type="entry name" value="SPERMIDINE_PUTRESCINE IMPORT ATP-BINDING PROTEIN POTA"/>
    <property type="match status" value="1"/>
</dbReference>
<dbReference type="InterPro" id="IPR003439">
    <property type="entry name" value="ABC_transporter-like_ATP-bd"/>
</dbReference>
<sequence>MIKISCKKKLNDLFTLDADLEIKSGDFVALHGKSGSGKTTLLRLLAGFLKPDSGEIKKDSIYYASKTVFMPPQKRNIGYLFQDYALFPNMNVLKNLLFANNDKDLANELLELVGLQAHKNDHVNSLSGGQKQRVALARALMRKPDILLLDEPLSALDNAIRQKLQDYLLVIHNKFKMTTILVSHDVSEIYKLANIVYELEDGKIARSGTPAEIFLKSSGSQKFSFHAKILDIQKRDTVYVAIVEIAGQISEIVLTKNELEGLNIGTYALASTKAFKISLKAIK</sequence>
<evidence type="ECO:0000259" key="4">
    <source>
        <dbReference type="PROSITE" id="PS50893"/>
    </source>
</evidence>
<proteinExistence type="predicted"/>
<dbReference type="EMBL" id="FAUW01000001">
    <property type="protein sequence ID" value="CUU73318.1"/>
    <property type="molecule type" value="Genomic_DNA"/>
</dbReference>
<dbReference type="PROSITE" id="PS50893">
    <property type="entry name" value="ABC_TRANSPORTER_2"/>
    <property type="match status" value="1"/>
</dbReference>
<evidence type="ECO:0000313" key="7">
    <source>
        <dbReference type="Proteomes" id="UP000052237"/>
    </source>
</evidence>
<dbReference type="SMART" id="SM00382">
    <property type="entry name" value="AAA"/>
    <property type="match status" value="1"/>
</dbReference>
<name>A0A0S4S214_CAMHY</name>
<evidence type="ECO:0000313" key="8">
    <source>
        <dbReference type="Proteomes" id="UP000052257"/>
    </source>
</evidence>
<dbReference type="Proteomes" id="UP000052257">
    <property type="component" value="Unassembled WGS sequence"/>
</dbReference>
<evidence type="ECO:0000256" key="1">
    <source>
        <dbReference type="ARBA" id="ARBA00022448"/>
    </source>
</evidence>
<gene>
    <name evidence="6" type="primary">potA</name>
    <name evidence="6" type="ORF">ERS686654_00723</name>
    <name evidence="5" type="ORF">ERS739220_00499</name>
</gene>
<dbReference type="InterPro" id="IPR050093">
    <property type="entry name" value="ABC_SmlMolc_Importer"/>
</dbReference>
<keyword evidence="2" id="KW-0547">Nucleotide-binding</keyword>
<keyword evidence="1" id="KW-0813">Transport</keyword>
<dbReference type="Proteomes" id="UP000052237">
    <property type="component" value="Unassembled WGS sequence"/>
</dbReference>
<evidence type="ECO:0000256" key="3">
    <source>
        <dbReference type="ARBA" id="ARBA00022840"/>
    </source>
</evidence>
<comment type="caution">
    <text evidence="6">The sequence shown here is derived from an EMBL/GenBank/DDBJ whole genome shotgun (WGS) entry which is preliminary data.</text>
</comment>
<organism evidence="6 7">
    <name type="scientific">Campylobacter hyointestinalis subsp. hyointestinalis</name>
    <dbReference type="NCBI Taxonomy" id="91352"/>
    <lineage>
        <taxon>Bacteria</taxon>
        <taxon>Pseudomonadati</taxon>
        <taxon>Campylobacterota</taxon>
        <taxon>Epsilonproteobacteria</taxon>
        <taxon>Campylobacterales</taxon>
        <taxon>Campylobacteraceae</taxon>
        <taxon>Campylobacter</taxon>
    </lineage>
</organism>
<dbReference type="RefSeq" id="WP_059426196.1">
    <property type="nucleotide sequence ID" value="NZ_FAUT01000002.1"/>
</dbReference>
<accession>A0A9W5ESK2</accession>
<evidence type="ECO:0000313" key="5">
    <source>
        <dbReference type="EMBL" id="CUU73318.1"/>
    </source>
</evidence>
<dbReference type="GO" id="GO:0005524">
    <property type="term" value="F:ATP binding"/>
    <property type="evidence" value="ECO:0007669"/>
    <property type="project" value="UniProtKB-KW"/>
</dbReference>
<dbReference type="PROSITE" id="PS00211">
    <property type="entry name" value="ABC_TRANSPORTER_1"/>
    <property type="match status" value="1"/>
</dbReference>